<reference evidence="2 3" key="1">
    <citation type="submission" date="2018-04" db="EMBL/GenBank/DDBJ databases">
        <title>Pedobacter chongqingensis sp. nov., isolated from a rottenly hemp rope.</title>
        <authorList>
            <person name="Cai Y."/>
        </authorList>
    </citation>
    <scope>NUCLEOTIDE SEQUENCE [LARGE SCALE GENOMIC DNA]</scope>
    <source>
        <strain evidence="2 3">FJ4-8</strain>
    </source>
</reference>
<accession>A0A2U2PHE1</accession>
<comment type="caution">
    <text evidence="2">The sequence shown here is derived from an EMBL/GenBank/DDBJ whole genome shotgun (WGS) entry which is preliminary data.</text>
</comment>
<dbReference type="AlphaFoldDB" id="A0A2U2PHE1"/>
<gene>
    <name evidence="2" type="ORF">DDR33_11635</name>
</gene>
<dbReference type="EMBL" id="QEAS01000008">
    <property type="protein sequence ID" value="PWG80664.1"/>
    <property type="molecule type" value="Genomic_DNA"/>
</dbReference>
<feature type="region of interest" description="Disordered" evidence="1">
    <location>
        <begin position="173"/>
        <end position="194"/>
    </location>
</feature>
<sequence>MFDKEIEAIAKCTELVKDLDEDAKFRVIKYLIERFGIASQPQNYTGNRSAPTNGDITLIQNGANAAYSNENASDPSEYPSLRDLMIKNYPKNENEWILCYSFYSSKFGTDTFTRDEILEKYRENNRLNKSTSGNLNNNIAACIKKDWIKTSGENFILKPEGINYAREILAGRSTSKEVKQTKRKSKQTQNENNA</sequence>
<evidence type="ECO:0000256" key="1">
    <source>
        <dbReference type="SAM" id="MobiDB-lite"/>
    </source>
</evidence>
<dbReference type="Proteomes" id="UP000245647">
    <property type="component" value="Unassembled WGS sequence"/>
</dbReference>
<protein>
    <submittedName>
        <fullName evidence="2">Uncharacterized protein</fullName>
    </submittedName>
</protein>
<evidence type="ECO:0000313" key="3">
    <source>
        <dbReference type="Proteomes" id="UP000245647"/>
    </source>
</evidence>
<dbReference type="RefSeq" id="WP_109415951.1">
    <property type="nucleotide sequence ID" value="NZ_QEAS01000008.1"/>
</dbReference>
<keyword evidence="3" id="KW-1185">Reference proteome</keyword>
<proteinExistence type="predicted"/>
<name>A0A2U2PHE1_9SPHI</name>
<evidence type="ECO:0000313" key="2">
    <source>
        <dbReference type="EMBL" id="PWG80664.1"/>
    </source>
</evidence>
<dbReference type="OrthoDB" id="659934at2"/>
<organism evidence="2 3">
    <name type="scientific">Pararcticibacter amylolyticus</name>
    <dbReference type="NCBI Taxonomy" id="2173175"/>
    <lineage>
        <taxon>Bacteria</taxon>
        <taxon>Pseudomonadati</taxon>
        <taxon>Bacteroidota</taxon>
        <taxon>Sphingobacteriia</taxon>
        <taxon>Sphingobacteriales</taxon>
        <taxon>Sphingobacteriaceae</taxon>
        <taxon>Pararcticibacter</taxon>
    </lineage>
</organism>